<evidence type="ECO:0008006" key="4">
    <source>
        <dbReference type="Google" id="ProtNLM"/>
    </source>
</evidence>
<sequence length="207" mass="21228">MRNLGFRMRGAIAASVLMLAATPALAGDEERARAAIAEAQGKIDAAGRMKAGEVTPDAIAKAQASLRLAQEEIKSGHEQKAIQAAIEAQQFADTAIGRTQQRNDAAVQAQAATTVDAQQQAVAANVRADAAEQAAASAAADAQAARNAPPVVVAAPATTTVTTETVKTAAPARAAVKRPVRKVVARTTTTKPRAAVVEKTTTTVTTR</sequence>
<dbReference type="RefSeq" id="WP_145149494.1">
    <property type="nucleotide sequence ID" value="NZ_VNIM01000020.1"/>
</dbReference>
<accession>A0A558R815</accession>
<proteinExistence type="predicted"/>
<evidence type="ECO:0000313" key="3">
    <source>
        <dbReference type="Proteomes" id="UP000318681"/>
    </source>
</evidence>
<dbReference type="Proteomes" id="UP000318681">
    <property type="component" value="Unassembled WGS sequence"/>
</dbReference>
<comment type="caution">
    <text evidence="2">The sequence shown here is derived from an EMBL/GenBank/DDBJ whole genome shotgun (WGS) entry which is preliminary data.</text>
</comment>
<reference evidence="2 3" key="1">
    <citation type="submission" date="2019-07" db="EMBL/GenBank/DDBJ databases">
        <title>Sphingomonas solaris sp. nov., isolated from a solar panel from Boston, Massachusetts.</title>
        <authorList>
            <person name="Tanner K."/>
            <person name="Pascual J."/>
            <person name="Mancuso C."/>
            <person name="Pereto J."/>
            <person name="Khalil A."/>
            <person name="Vilanova C."/>
        </authorList>
    </citation>
    <scope>NUCLEOTIDE SEQUENCE [LARGE SCALE GENOMIC DNA]</scope>
    <source>
        <strain evidence="2 3">R4DWN</strain>
    </source>
</reference>
<organism evidence="2 3">
    <name type="scientific">Alterirhizorhabdus solaris</name>
    <dbReference type="NCBI Taxonomy" id="2529389"/>
    <lineage>
        <taxon>Bacteria</taxon>
        <taxon>Pseudomonadati</taxon>
        <taxon>Pseudomonadota</taxon>
        <taxon>Alphaproteobacteria</taxon>
        <taxon>Sphingomonadales</taxon>
        <taxon>Rhizorhabdaceae</taxon>
        <taxon>Alterirhizorhabdus</taxon>
    </lineage>
</organism>
<keyword evidence="1" id="KW-0732">Signal</keyword>
<feature type="signal peptide" evidence="1">
    <location>
        <begin position="1"/>
        <end position="26"/>
    </location>
</feature>
<feature type="chain" id="PRO_5022216322" description="MASP" evidence="1">
    <location>
        <begin position="27"/>
        <end position="207"/>
    </location>
</feature>
<dbReference type="EMBL" id="VNIM01000020">
    <property type="protein sequence ID" value="TVV75468.1"/>
    <property type="molecule type" value="Genomic_DNA"/>
</dbReference>
<protein>
    <recommendedName>
        <fullName evidence="4">MASP</fullName>
    </recommendedName>
</protein>
<dbReference type="OrthoDB" id="7478764at2"/>
<evidence type="ECO:0000313" key="2">
    <source>
        <dbReference type="EMBL" id="TVV75468.1"/>
    </source>
</evidence>
<dbReference type="AlphaFoldDB" id="A0A558R815"/>
<gene>
    <name evidence="2" type="ORF">FOY91_06990</name>
</gene>
<evidence type="ECO:0000256" key="1">
    <source>
        <dbReference type="SAM" id="SignalP"/>
    </source>
</evidence>
<name>A0A558R815_9SPHN</name>
<keyword evidence="3" id="KW-1185">Reference proteome</keyword>